<accession>A0AAJ0FBG4</accession>
<organism evidence="7 8">
    <name type="scientific">Echria macrotheca</name>
    <dbReference type="NCBI Taxonomy" id="438768"/>
    <lineage>
        <taxon>Eukaryota</taxon>
        <taxon>Fungi</taxon>
        <taxon>Dikarya</taxon>
        <taxon>Ascomycota</taxon>
        <taxon>Pezizomycotina</taxon>
        <taxon>Sordariomycetes</taxon>
        <taxon>Sordariomycetidae</taxon>
        <taxon>Sordariales</taxon>
        <taxon>Schizotheciaceae</taxon>
        <taxon>Echria</taxon>
    </lineage>
</organism>
<keyword evidence="4" id="KW-0539">Nucleus</keyword>
<gene>
    <name evidence="7" type="ORF">QBC47DRAFT_369039</name>
</gene>
<dbReference type="GO" id="GO:0006511">
    <property type="term" value="P:ubiquitin-dependent protein catabolic process"/>
    <property type="evidence" value="ECO:0007669"/>
    <property type="project" value="InterPro"/>
</dbReference>
<dbReference type="GO" id="GO:0005634">
    <property type="term" value="C:nucleus"/>
    <property type="evidence" value="ECO:0007669"/>
    <property type="project" value="UniProtKB-SubCell"/>
</dbReference>
<dbReference type="InterPro" id="IPR016073">
    <property type="entry name" value="Skp1_comp_POZ"/>
</dbReference>
<evidence type="ECO:0000259" key="6">
    <source>
        <dbReference type="Pfam" id="PF03931"/>
    </source>
</evidence>
<proteinExistence type="inferred from homology"/>
<protein>
    <recommendedName>
        <fullName evidence="3">Elongin-C</fullName>
    </recommendedName>
</protein>
<reference evidence="7" key="1">
    <citation type="submission" date="2023-06" db="EMBL/GenBank/DDBJ databases">
        <title>Genome-scale phylogeny and comparative genomics of the fungal order Sordariales.</title>
        <authorList>
            <consortium name="Lawrence Berkeley National Laboratory"/>
            <person name="Hensen N."/>
            <person name="Bonometti L."/>
            <person name="Westerberg I."/>
            <person name="Brannstrom I.O."/>
            <person name="Guillou S."/>
            <person name="Cros-Aarteil S."/>
            <person name="Calhoun S."/>
            <person name="Haridas S."/>
            <person name="Kuo A."/>
            <person name="Mondo S."/>
            <person name="Pangilinan J."/>
            <person name="Riley R."/>
            <person name="Labutti K."/>
            <person name="Andreopoulos B."/>
            <person name="Lipzen A."/>
            <person name="Chen C."/>
            <person name="Yanf M."/>
            <person name="Daum C."/>
            <person name="Ng V."/>
            <person name="Clum A."/>
            <person name="Steindorff A."/>
            <person name="Ohm R."/>
            <person name="Martin F."/>
            <person name="Silar P."/>
            <person name="Natvig D."/>
            <person name="Lalanne C."/>
            <person name="Gautier V."/>
            <person name="Ament-Velasquez S.L."/>
            <person name="Kruys A."/>
            <person name="Hutchinson M.I."/>
            <person name="Powell A.J."/>
            <person name="Barry K."/>
            <person name="Miller A.N."/>
            <person name="Grigoriev I.V."/>
            <person name="Debuchy R."/>
            <person name="Gladieux P."/>
            <person name="Thoren M.H."/>
            <person name="Johannesson H."/>
        </authorList>
    </citation>
    <scope>NUCLEOTIDE SEQUENCE</scope>
    <source>
        <strain evidence="7">PSN4</strain>
    </source>
</reference>
<dbReference type="InterPro" id="IPR039948">
    <property type="entry name" value="ELC1"/>
</dbReference>
<dbReference type="Proteomes" id="UP001239445">
    <property type="component" value="Unassembled WGS sequence"/>
</dbReference>
<comment type="function">
    <text evidence="5">Essential component of the SCF (SKP1-CUL1-F-box protein) E3 ubiquitin ligase complexes, which mediate the ubiquitination and subsequent proteasomal degradation of target proteins. Controls sulfur metabolite repression, probably by mediating the inactivation or degradation of the metR transcription factor.</text>
</comment>
<evidence type="ECO:0000256" key="3">
    <source>
        <dbReference type="ARBA" id="ARBA00021347"/>
    </source>
</evidence>
<dbReference type="SMART" id="SM00512">
    <property type="entry name" value="Skp1"/>
    <property type="match status" value="1"/>
</dbReference>
<keyword evidence="8" id="KW-1185">Reference proteome</keyword>
<comment type="subcellular location">
    <subcellularLocation>
        <location evidence="1">Nucleus</location>
    </subcellularLocation>
</comment>
<dbReference type="EMBL" id="MU839827">
    <property type="protein sequence ID" value="KAK1761082.1"/>
    <property type="molecule type" value="Genomic_DNA"/>
</dbReference>
<comment type="similarity">
    <text evidence="2">Belongs to the SKP1 family.</text>
</comment>
<name>A0AAJ0FBG4_9PEZI</name>
<evidence type="ECO:0000256" key="2">
    <source>
        <dbReference type="ARBA" id="ARBA00009993"/>
    </source>
</evidence>
<dbReference type="FunFam" id="3.30.710.10:FF:000035">
    <property type="entry name" value="Elongin C transcription elongation factor"/>
    <property type="match status" value="1"/>
</dbReference>
<evidence type="ECO:0000256" key="5">
    <source>
        <dbReference type="ARBA" id="ARBA00045385"/>
    </source>
</evidence>
<dbReference type="SUPFAM" id="SSF54695">
    <property type="entry name" value="POZ domain"/>
    <property type="match status" value="1"/>
</dbReference>
<feature type="domain" description="SKP1 component POZ" evidence="6">
    <location>
        <begin position="13"/>
        <end position="72"/>
    </location>
</feature>
<dbReference type="AlphaFoldDB" id="A0AAJ0FBG4"/>
<evidence type="ECO:0000256" key="4">
    <source>
        <dbReference type="ARBA" id="ARBA00023242"/>
    </source>
</evidence>
<evidence type="ECO:0000313" key="7">
    <source>
        <dbReference type="EMBL" id="KAK1761082.1"/>
    </source>
</evidence>
<comment type="caution">
    <text evidence="7">The sequence shown here is derived from an EMBL/GenBank/DDBJ whole genome shotgun (WGS) entry which is preliminary data.</text>
</comment>
<dbReference type="PANTHER" id="PTHR20648">
    <property type="entry name" value="ELONGIN-C"/>
    <property type="match status" value="1"/>
</dbReference>
<dbReference type="InterPro" id="IPR001232">
    <property type="entry name" value="SKP1-like"/>
</dbReference>
<sequence length="109" mass="12279">MAVNDDDVCTSKYITLVSNDGFEFVVLREATAISPTIKGMLRNPFSEARTGRCEFPEISAPVLEKVTEYFHYWYKNQDKAVVPDMDIPVELCLEILVAADFLGLDKQQG</sequence>
<dbReference type="Pfam" id="PF03931">
    <property type="entry name" value="Skp1_POZ"/>
    <property type="match status" value="1"/>
</dbReference>
<evidence type="ECO:0000313" key="8">
    <source>
        <dbReference type="Proteomes" id="UP001239445"/>
    </source>
</evidence>
<evidence type="ECO:0000256" key="1">
    <source>
        <dbReference type="ARBA" id="ARBA00004123"/>
    </source>
</evidence>
<dbReference type="CDD" id="cd18321">
    <property type="entry name" value="BTB_POZ_EloC"/>
    <property type="match status" value="1"/>
</dbReference>
<dbReference type="InterPro" id="IPR011333">
    <property type="entry name" value="SKP1/BTB/POZ_sf"/>
</dbReference>
<dbReference type="Gene3D" id="3.30.710.10">
    <property type="entry name" value="Potassium Channel Kv1.1, Chain A"/>
    <property type="match status" value="1"/>
</dbReference>